<evidence type="ECO:0000256" key="1">
    <source>
        <dbReference type="ARBA" id="ARBA00023125"/>
    </source>
</evidence>
<protein>
    <submittedName>
        <fullName evidence="4">Addiction module antidote protein, HigA family</fullName>
    </submittedName>
</protein>
<dbReference type="Pfam" id="PF01381">
    <property type="entry name" value="HTH_3"/>
    <property type="match status" value="1"/>
</dbReference>
<comment type="caution">
    <text evidence="4">The sequence shown here is derived from an EMBL/GenBank/DDBJ whole genome shotgun (WGS) entry which is preliminary data.</text>
</comment>
<dbReference type="InterPro" id="IPR013430">
    <property type="entry name" value="Toxin_antidote_HigA"/>
</dbReference>
<dbReference type="Proteomes" id="UP000256540">
    <property type="component" value="Unassembled WGS sequence"/>
</dbReference>
<evidence type="ECO:0000313" key="6">
    <source>
        <dbReference type="Proteomes" id="UP000256817"/>
    </source>
</evidence>
<dbReference type="PANTHER" id="PTHR36924">
    <property type="entry name" value="ANTITOXIN HIGA-1"/>
    <property type="match status" value="1"/>
</dbReference>
<keyword evidence="6" id="KW-1185">Reference proteome</keyword>
<evidence type="ECO:0000259" key="2">
    <source>
        <dbReference type="PROSITE" id="PS50943"/>
    </source>
</evidence>
<dbReference type="EMBL" id="QHJS02000047">
    <property type="protein sequence ID" value="RRO16544.1"/>
    <property type="molecule type" value="Genomic_DNA"/>
</dbReference>
<keyword evidence="1" id="KW-0238">DNA-binding</keyword>
<dbReference type="NCBIfam" id="TIGR02607">
    <property type="entry name" value="antidote_HigA"/>
    <property type="match status" value="1"/>
</dbReference>
<dbReference type="GO" id="GO:0003677">
    <property type="term" value="F:DNA binding"/>
    <property type="evidence" value="ECO:0007669"/>
    <property type="project" value="UniProtKB-KW"/>
</dbReference>
<dbReference type="PROSITE" id="PS50943">
    <property type="entry name" value="HTH_CROC1"/>
    <property type="match status" value="1"/>
</dbReference>
<dbReference type="SUPFAM" id="SSF47413">
    <property type="entry name" value="lambda repressor-like DNA-binding domains"/>
    <property type="match status" value="1"/>
</dbReference>
<dbReference type="CDD" id="cd00093">
    <property type="entry name" value="HTH_XRE"/>
    <property type="match status" value="1"/>
</dbReference>
<reference evidence="5 6" key="1">
    <citation type="submission" date="2018-11" db="EMBL/GenBank/DDBJ databases">
        <title>Draft genome sequences of proposed Pectobacterium aquaticum sp. nov. isolated in France from fresh water.</title>
        <authorList>
            <person name="Pedron J."/>
            <person name="Barny M.A."/>
        </authorList>
    </citation>
    <scope>NUCLEOTIDE SEQUENCE [LARGE SCALE GENOMIC DNA]</scope>
    <source>
        <strain evidence="4 5">A127-S21-F16</strain>
        <strain evidence="3 6">A35-S23-M15</strain>
    </source>
</reference>
<dbReference type="InterPro" id="IPR001387">
    <property type="entry name" value="Cro/C1-type_HTH"/>
</dbReference>
<dbReference type="EMBL" id="QHJW02000027">
    <property type="protein sequence ID" value="RRO07633.1"/>
    <property type="molecule type" value="Genomic_DNA"/>
</dbReference>
<sequence>MGKMFNPPHPGGLVKESMESLDLSARGLAKALSVAPSTVQRLIAKKADVSPEMALRLAIVLGGTADVWLGMQRDFDLWQARQSLDLSGLHRLQVA</sequence>
<name>A0AA93AK91_9GAMM</name>
<organism evidence="4 5">
    <name type="scientific">Pectobacterium aquaticum</name>
    <dbReference type="NCBI Taxonomy" id="2204145"/>
    <lineage>
        <taxon>Bacteria</taxon>
        <taxon>Pseudomonadati</taxon>
        <taxon>Pseudomonadota</taxon>
        <taxon>Gammaproteobacteria</taxon>
        <taxon>Enterobacterales</taxon>
        <taxon>Pectobacteriaceae</taxon>
        <taxon>Pectobacterium</taxon>
    </lineage>
</organism>
<dbReference type="InterPro" id="IPR010982">
    <property type="entry name" value="Lambda_DNA-bd_dom_sf"/>
</dbReference>
<accession>A0AA93AK91</accession>
<dbReference type="PANTHER" id="PTHR36924:SF1">
    <property type="entry name" value="ANTITOXIN HIGA-1"/>
    <property type="match status" value="1"/>
</dbReference>
<dbReference type="SMART" id="SM00530">
    <property type="entry name" value="HTH_XRE"/>
    <property type="match status" value="1"/>
</dbReference>
<proteinExistence type="predicted"/>
<evidence type="ECO:0000313" key="4">
    <source>
        <dbReference type="EMBL" id="RRO16544.1"/>
    </source>
</evidence>
<evidence type="ECO:0000313" key="3">
    <source>
        <dbReference type="EMBL" id="RRO07633.1"/>
    </source>
</evidence>
<dbReference type="Proteomes" id="UP000256817">
    <property type="component" value="Unassembled WGS sequence"/>
</dbReference>
<evidence type="ECO:0000313" key="5">
    <source>
        <dbReference type="Proteomes" id="UP000256540"/>
    </source>
</evidence>
<feature type="domain" description="HTH cro/C1-type" evidence="2">
    <location>
        <begin position="14"/>
        <end position="68"/>
    </location>
</feature>
<dbReference type="AlphaFoldDB" id="A0AA93AK91"/>
<dbReference type="Gene3D" id="1.10.260.40">
    <property type="entry name" value="lambda repressor-like DNA-binding domains"/>
    <property type="match status" value="1"/>
</dbReference>
<gene>
    <name evidence="4" type="primary">higA</name>
    <name evidence="4" type="ORF">DMB84_015665</name>
    <name evidence="3" type="ORF">DMB85_012885</name>
</gene>
<dbReference type="RefSeq" id="WP_102118418.1">
    <property type="nucleotide sequence ID" value="NZ_CP086253.1"/>
</dbReference>